<sequence length="135" mass="15455">MVVWLHPPNEIEQCFPNRLRELREGFASFLRRLEGTDIASAQSKVIGIAVQGPINSSSLAQLERRLAKRAFRPLSFKEAAQFLGVDKKELRRLRHCGEIKPSGYEVASRYGRNYSYPMFSVNDLIRIQSERSSTL</sequence>
<dbReference type="AlphaFoldDB" id="A1B1R4"/>
<proteinExistence type="predicted"/>
<evidence type="ECO:0000313" key="1">
    <source>
        <dbReference type="EMBL" id="ABL69458.1"/>
    </source>
</evidence>
<accession>A1B1R4</accession>
<dbReference type="KEGG" id="pde:Pden_1357"/>
<organism evidence="1 2">
    <name type="scientific">Paracoccus denitrificans (strain Pd 1222)</name>
    <dbReference type="NCBI Taxonomy" id="318586"/>
    <lineage>
        <taxon>Bacteria</taxon>
        <taxon>Pseudomonadati</taxon>
        <taxon>Pseudomonadota</taxon>
        <taxon>Alphaproteobacteria</taxon>
        <taxon>Rhodobacterales</taxon>
        <taxon>Paracoccaceae</taxon>
        <taxon>Paracoccus</taxon>
    </lineage>
</organism>
<protein>
    <submittedName>
        <fullName evidence="1">Uncharacterized protein</fullName>
    </submittedName>
</protein>
<name>A1B1R4_PARDP</name>
<dbReference type="EMBL" id="CP000489">
    <property type="protein sequence ID" value="ABL69458.1"/>
    <property type="molecule type" value="Genomic_DNA"/>
</dbReference>
<dbReference type="EnsemblBacteria" id="ABL69458">
    <property type="protein sequence ID" value="ABL69458"/>
    <property type="gene ID" value="Pden_1357"/>
</dbReference>
<evidence type="ECO:0000313" key="2">
    <source>
        <dbReference type="Proteomes" id="UP000000361"/>
    </source>
</evidence>
<reference evidence="2" key="1">
    <citation type="submission" date="2006-12" db="EMBL/GenBank/DDBJ databases">
        <title>Complete sequence of chromosome 1 of Paracoccus denitrificans PD1222.</title>
        <authorList>
            <person name="Copeland A."/>
            <person name="Lucas S."/>
            <person name="Lapidus A."/>
            <person name="Barry K."/>
            <person name="Detter J.C."/>
            <person name="Glavina del Rio T."/>
            <person name="Hammon N."/>
            <person name="Israni S."/>
            <person name="Dalin E."/>
            <person name="Tice H."/>
            <person name="Pitluck S."/>
            <person name="Munk A.C."/>
            <person name="Brettin T."/>
            <person name="Bruce D."/>
            <person name="Han C."/>
            <person name="Tapia R."/>
            <person name="Gilna P."/>
            <person name="Schmutz J."/>
            <person name="Larimer F."/>
            <person name="Land M."/>
            <person name="Hauser L."/>
            <person name="Kyrpides N."/>
            <person name="Lykidis A."/>
            <person name="Spiro S."/>
            <person name="Richardson D.J."/>
            <person name="Moir J.W.B."/>
            <person name="Ferguson S.J."/>
            <person name="van Spanning R.J.M."/>
            <person name="Richardson P."/>
        </authorList>
    </citation>
    <scope>NUCLEOTIDE SEQUENCE [LARGE SCALE GENOMIC DNA]</scope>
    <source>
        <strain evidence="2">Pd 1222</strain>
    </source>
</reference>
<gene>
    <name evidence="1" type="ordered locus">Pden_1357</name>
</gene>
<dbReference type="HOGENOM" id="CLU_1883762_0_0_5"/>
<dbReference type="Proteomes" id="UP000000361">
    <property type="component" value="Chromosome 1"/>
</dbReference>
<keyword evidence="2" id="KW-1185">Reference proteome</keyword>
<dbReference type="STRING" id="318586.Pden_1357"/>